<evidence type="ECO:0000313" key="17">
    <source>
        <dbReference type="EMBL" id="KRT36190.1"/>
    </source>
</evidence>
<dbReference type="Pfam" id="PF00156">
    <property type="entry name" value="Pribosyltran"/>
    <property type="match status" value="1"/>
</dbReference>
<proteinExistence type="inferred from homology"/>
<evidence type="ECO:0000256" key="11">
    <source>
        <dbReference type="ARBA" id="ARBA00022741"/>
    </source>
</evidence>
<dbReference type="GO" id="GO:0000166">
    <property type="term" value="F:nucleotide binding"/>
    <property type="evidence" value="ECO:0007669"/>
    <property type="project" value="UniProtKB-KW"/>
</dbReference>
<sequence length="178" mass="19997">MSYELSEILISEEEIKKRVMELGRQISKDYAGKELIIVGVLKGAVIFLSDLVRNIDSSVKVKIDFLAVSSYGASTKTSGIVRIIKDIDTDIKGCEVLIVEDIMDTGLTLSYLSRIMMEREPRGLKICVLLDKPERHQSEVNIDYCGFTIPDEFVVGYGLDYAGLWRNLPSIYVVRPSI</sequence>
<dbReference type="GO" id="GO:0032263">
    <property type="term" value="P:GMP salvage"/>
    <property type="evidence" value="ECO:0007669"/>
    <property type="project" value="TreeGrafter"/>
</dbReference>
<evidence type="ECO:0000256" key="10">
    <source>
        <dbReference type="ARBA" id="ARBA00022726"/>
    </source>
</evidence>
<dbReference type="NCBIfam" id="TIGR01203">
    <property type="entry name" value="HGPRTase"/>
    <property type="match status" value="1"/>
</dbReference>
<feature type="domain" description="Phosphoribosyltransferase" evidence="16">
    <location>
        <begin position="13"/>
        <end position="161"/>
    </location>
</feature>
<evidence type="ECO:0000256" key="14">
    <source>
        <dbReference type="ARBA" id="ARBA00049402"/>
    </source>
</evidence>
<keyword evidence="12 15" id="KW-0460">Magnesium</keyword>
<evidence type="ECO:0000256" key="3">
    <source>
        <dbReference type="ARBA" id="ARBA00004669"/>
    </source>
</evidence>
<keyword evidence="6 15" id="KW-0963">Cytoplasm</keyword>
<evidence type="ECO:0000256" key="1">
    <source>
        <dbReference type="ARBA" id="ARBA00001946"/>
    </source>
</evidence>
<organism evidence="17 18">
    <name type="scientific">Acetomicrobium hydrogeniformans ATCC BAA-1850</name>
    <dbReference type="NCBI Taxonomy" id="592015"/>
    <lineage>
        <taxon>Bacteria</taxon>
        <taxon>Thermotogati</taxon>
        <taxon>Synergistota</taxon>
        <taxon>Synergistia</taxon>
        <taxon>Synergistales</taxon>
        <taxon>Acetomicrobiaceae</taxon>
        <taxon>Acetomicrobium</taxon>
    </lineage>
</organism>
<dbReference type="Gene3D" id="3.40.50.2020">
    <property type="match status" value="1"/>
</dbReference>
<dbReference type="EMBL" id="ACJX03000001">
    <property type="protein sequence ID" value="KRT36190.1"/>
    <property type="molecule type" value="Genomic_DNA"/>
</dbReference>
<dbReference type="InterPro" id="IPR050408">
    <property type="entry name" value="HGPRT"/>
</dbReference>
<dbReference type="EC" id="2.4.2.8" evidence="5 15"/>
<evidence type="ECO:0000256" key="7">
    <source>
        <dbReference type="ARBA" id="ARBA00022676"/>
    </source>
</evidence>
<dbReference type="GO" id="GO:0006166">
    <property type="term" value="P:purine ribonucleoside salvage"/>
    <property type="evidence" value="ECO:0007669"/>
    <property type="project" value="UniProtKB-KW"/>
</dbReference>
<protein>
    <recommendedName>
        <fullName evidence="5 15">Hypoxanthine phosphoribosyltransferase</fullName>
        <ecNumber evidence="5 15">2.4.2.8</ecNumber>
    </recommendedName>
</protein>
<dbReference type="GO" id="GO:0052657">
    <property type="term" value="F:guanine phosphoribosyltransferase activity"/>
    <property type="evidence" value="ECO:0007669"/>
    <property type="project" value="RHEA"/>
</dbReference>
<dbReference type="CDD" id="cd06223">
    <property type="entry name" value="PRTases_typeI"/>
    <property type="match status" value="1"/>
</dbReference>
<dbReference type="UniPathway" id="UPA00591">
    <property type="reaction ID" value="UER00648"/>
</dbReference>
<evidence type="ECO:0000259" key="16">
    <source>
        <dbReference type="Pfam" id="PF00156"/>
    </source>
</evidence>
<dbReference type="STRING" id="592015.HMPREF1705_03458"/>
<accession>A0A0T5XE36</accession>
<comment type="caution">
    <text evidence="17">The sequence shown here is derived from an EMBL/GenBank/DDBJ whole genome shotgun (WGS) entry which is preliminary data.</text>
</comment>
<gene>
    <name evidence="17" type="ORF">HMPREF1705_03458</name>
</gene>
<keyword evidence="18" id="KW-1185">Reference proteome</keyword>
<evidence type="ECO:0000256" key="6">
    <source>
        <dbReference type="ARBA" id="ARBA00022490"/>
    </source>
</evidence>
<dbReference type="Proteomes" id="UP000005273">
    <property type="component" value="Unassembled WGS sequence"/>
</dbReference>
<dbReference type="GO" id="GO:0046100">
    <property type="term" value="P:hypoxanthine metabolic process"/>
    <property type="evidence" value="ECO:0007669"/>
    <property type="project" value="TreeGrafter"/>
</dbReference>
<name>A0A0T5XE36_9BACT</name>
<dbReference type="GO" id="GO:0006178">
    <property type="term" value="P:guanine salvage"/>
    <property type="evidence" value="ECO:0007669"/>
    <property type="project" value="TreeGrafter"/>
</dbReference>
<evidence type="ECO:0000313" key="18">
    <source>
        <dbReference type="Proteomes" id="UP000005273"/>
    </source>
</evidence>
<keyword evidence="8 15" id="KW-0808">Transferase</keyword>
<dbReference type="PANTHER" id="PTHR43340">
    <property type="entry name" value="HYPOXANTHINE-GUANINE PHOSPHORIBOSYLTRANSFERASE"/>
    <property type="match status" value="1"/>
</dbReference>
<dbReference type="RefSeq" id="WP_009201116.1">
    <property type="nucleotide sequence ID" value="NZ_ACJX03000001.1"/>
</dbReference>
<dbReference type="GO" id="GO:0004422">
    <property type="term" value="F:hypoxanthine phosphoribosyltransferase activity"/>
    <property type="evidence" value="ECO:0007669"/>
    <property type="project" value="InterPro"/>
</dbReference>
<evidence type="ECO:0000256" key="5">
    <source>
        <dbReference type="ARBA" id="ARBA00011895"/>
    </source>
</evidence>
<reference evidence="18" key="1">
    <citation type="submission" date="2012-09" db="EMBL/GenBank/DDBJ databases">
        <authorList>
            <person name="Weinstock G."/>
            <person name="Sodergren E."/>
            <person name="Clifton S."/>
            <person name="Fulton L."/>
            <person name="Fulton B."/>
            <person name="Courtney L."/>
            <person name="Fronick C."/>
            <person name="Harrison M."/>
            <person name="Strong C."/>
            <person name="Farmer C."/>
            <person name="Delehaunty K."/>
            <person name="Markovic C."/>
            <person name="Hall O."/>
            <person name="Minx P."/>
            <person name="Tomlinson C."/>
            <person name="Mitreva M."/>
            <person name="Nelson J."/>
            <person name="Hou S."/>
            <person name="Wollam A."/>
            <person name="Pepin K.H."/>
            <person name="Johnson M."/>
            <person name="Bhonagiri V."/>
            <person name="Nash W.E."/>
            <person name="Suruliraj S."/>
            <person name="Warren W."/>
            <person name="Chinwalla A."/>
            <person name="Mardis E.R."/>
            <person name="Wilson R.K."/>
        </authorList>
    </citation>
    <scope>NUCLEOTIDE SEQUENCE [LARGE SCALE GENOMIC DNA]</scope>
    <source>
        <strain evidence="18">OS1</strain>
    </source>
</reference>
<dbReference type="GO" id="GO:0000287">
    <property type="term" value="F:magnesium ion binding"/>
    <property type="evidence" value="ECO:0007669"/>
    <property type="project" value="TreeGrafter"/>
</dbReference>
<dbReference type="PANTHER" id="PTHR43340:SF1">
    <property type="entry name" value="HYPOXANTHINE PHOSPHORIBOSYLTRANSFERASE"/>
    <property type="match status" value="1"/>
</dbReference>
<evidence type="ECO:0000256" key="4">
    <source>
        <dbReference type="ARBA" id="ARBA00008391"/>
    </source>
</evidence>
<dbReference type="InterPro" id="IPR029057">
    <property type="entry name" value="PRTase-like"/>
</dbReference>
<keyword evidence="9 15" id="KW-0479">Metal-binding</keyword>
<dbReference type="AlphaFoldDB" id="A0A0T5XE36"/>
<evidence type="ECO:0000256" key="9">
    <source>
        <dbReference type="ARBA" id="ARBA00022723"/>
    </source>
</evidence>
<dbReference type="SUPFAM" id="SSF53271">
    <property type="entry name" value="PRTase-like"/>
    <property type="match status" value="1"/>
</dbReference>
<evidence type="ECO:0000256" key="15">
    <source>
        <dbReference type="RuleBase" id="RU364099"/>
    </source>
</evidence>
<evidence type="ECO:0000256" key="8">
    <source>
        <dbReference type="ARBA" id="ARBA00022679"/>
    </source>
</evidence>
<dbReference type="OrthoDB" id="9802824at2"/>
<dbReference type="eggNOG" id="COG0634">
    <property type="taxonomic scope" value="Bacteria"/>
</dbReference>
<evidence type="ECO:0000256" key="13">
    <source>
        <dbReference type="ARBA" id="ARBA00048811"/>
    </source>
</evidence>
<comment type="pathway">
    <text evidence="3 15">Purine metabolism; IMP biosynthesis via salvage pathway; IMP from hypoxanthine: step 1/1.</text>
</comment>
<evidence type="ECO:0000256" key="12">
    <source>
        <dbReference type="ARBA" id="ARBA00022842"/>
    </source>
</evidence>
<comment type="subcellular location">
    <subcellularLocation>
        <location evidence="2 15">Cytoplasm</location>
    </subcellularLocation>
</comment>
<dbReference type="GO" id="GO:0032264">
    <property type="term" value="P:IMP salvage"/>
    <property type="evidence" value="ECO:0007669"/>
    <property type="project" value="UniProtKB-UniPathway"/>
</dbReference>
<keyword evidence="7 15" id="KW-0328">Glycosyltransferase</keyword>
<keyword evidence="11 15" id="KW-0547">Nucleotide-binding</keyword>
<evidence type="ECO:0000256" key="2">
    <source>
        <dbReference type="ARBA" id="ARBA00004496"/>
    </source>
</evidence>
<dbReference type="GO" id="GO:0005829">
    <property type="term" value="C:cytosol"/>
    <property type="evidence" value="ECO:0007669"/>
    <property type="project" value="TreeGrafter"/>
</dbReference>
<dbReference type="InterPro" id="IPR005904">
    <property type="entry name" value="Hxn_phspho_trans"/>
</dbReference>
<comment type="catalytic activity">
    <reaction evidence="14">
        <text>IMP + diphosphate = hypoxanthine + 5-phospho-alpha-D-ribose 1-diphosphate</text>
        <dbReference type="Rhea" id="RHEA:17973"/>
        <dbReference type="ChEBI" id="CHEBI:17368"/>
        <dbReference type="ChEBI" id="CHEBI:33019"/>
        <dbReference type="ChEBI" id="CHEBI:58017"/>
        <dbReference type="ChEBI" id="CHEBI:58053"/>
        <dbReference type="EC" id="2.4.2.8"/>
    </reaction>
    <physiologicalReaction direction="right-to-left" evidence="14">
        <dbReference type="Rhea" id="RHEA:17975"/>
    </physiologicalReaction>
</comment>
<comment type="similarity">
    <text evidence="4 15">Belongs to the purine/pyrimidine phosphoribosyltransferase family.</text>
</comment>
<comment type="cofactor">
    <cofactor evidence="1 15">
        <name>Mg(2+)</name>
        <dbReference type="ChEBI" id="CHEBI:18420"/>
    </cofactor>
</comment>
<dbReference type="FunFam" id="3.40.50.2020:FF:000006">
    <property type="entry name" value="Hypoxanthine phosphoribosyltransferase"/>
    <property type="match status" value="1"/>
</dbReference>
<keyword evidence="10 15" id="KW-0660">Purine salvage</keyword>
<comment type="catalytic activity">
    <reaction evidence="13">
        <text>GMP + diphosphate = guanine + 5-phospho-alpha-D-ribose 1-diphosphate</text>
        <dbReference type="Rhea" id="RHEA:25424"/>
        <dbReference type="ChEBI" id="CHEBI:16235"/>
        <dbReference type="ChEBI" id="CHEBI:33019"/>
        <dbReference type="ChEBI" id="CHEBI:58017"/>
        <dbReference type="ChEBI" id="CHEBI:58115"/>
        <dbReference type="EC" id="2.4.2.8"/>
    </reaction>
    <physiologicalReaction direction="right-to-left" evidence="13">
        <dbReference type="Rhea" id="RHEA:25426"/>
    </physiologicalReaction>
</comment>
<dbReference type="InterPro" id="IPR000836">
    <property type="entry name" value="PRTase_dom"/>
</dbReference>